<accession>A0ABN2IAA7</accession>
<sequence>MKRAVKEQWLRDLRSGDFKQGRSALRRADAYCCLGVLGDQLVRQGLAAWETCTMVNSGEPFVVLSTTDGFNDAILGDDAKETLGWPTSVYQDQLTALNDGTPTDASSSFPEIADWIDVYIPVDED</sequence>
<dbReference type="EMBL" id="BAAANY010000023">
    <property type="protein sequence ID" value="GAA1701196.1"/>
    <property type="molecule type" value="Genomic_DNA"/>
</dbReference>
<proteinExistence type="predicted"/>
<keyword evidence="2" id="KW-1185">Reference proteome</keyword>
<comment type="caution">
    <text evidence="1">The sequence shown here is derived from an EMBL/GenBank/DDBJ whole genome shotgun (WGS) entry which is preliminary data.</text>
</comment>
<dbReference type="RefSeq" id="WP_279581757.1">
    <property type="nucleotide sequence ID" value="NZ_BAAANY010000023.1"/>
</dbReference>
<dbReference type="Proteomes" id="UP001500618">
    <property type="component" value="Unassembled WGS sequence"/>
</dbReference>
<name>A0ABN2IAA7_9ACTN</name>
<evidence type="ECO:0000313" key="2">
    <source>
        <dbReference type="Proteomes" id="UP001500618"/>
    </source>
</evidence>
<protein>
    <submittedName>
        <fullName evidence="1">Uncharacterized protein</fullName>
    </submittedName>
</protein>
<organism evidence="1 2">
    <name type="scientific">Fodinicola feengrottensis</name>
    <dbReference type="NCBI Taxonomy" id="435914"/>
    <lineage>
        <taxon>Bacteria</taxon>
        <taxon>Bacillati</taxon>
        <taxon>Actinomycetota</taxon>
        <taxon>Actinomycetes</taxon>
        <taxon>Mycobacteriales</taxon>
        <taxon>Fodinicola</taxon>
    </lineage>
</organism>
<reference evidence="2" key="1">
    <citation type="journal article" date="2019" name="Int. J. Syst. Evol. Microbiol.">
        <title>The Global Catalogue of Microorganisms (GCM) 10K type strain sequencing project: providing services to taxonomists for standard genome sequencing and annotation.</title>
        <authorList>
            <consortium name="The Broad Institute Genomics Platform"/>
            <consortium name="The Broad Institute Genome Sequencing Center for Infectious Disease"/>
            <person name="Wu L."/>
            <person name="Ma J."/>
        </authorList>
    </citation>
    <scope>NUCLEOTIDE SEQUENCE [LARGE SCALE GENOMIC DNA]</scope>
    <source>
        <strain evidence="2">JCM 14718</strain>
    </source>
</reference>
<gene>
    <name evidence="1" type="ORF">GCM10009765_58430</name>
</gene>
<evidence type="ECO:0000313" key="1">
    <source>
        <dbReference type="EMBL" id="GAA1701196.1"/>
    </source>
</evidence>